<dbReference type="InterPro" id="IPR027417">
    <property type="entry name" value="P-loop_NTPase"/>
</dbReference>
<keyword evidence="1" id="KW-0813">Transport</keyword>
<feature type="domain" description="ABC transporter" evidence="4">
    <location>
        <begin position="6"/>
        <end position="239"/>
    </location>
</feature>
<protein>
    <submittedName>
        <fullName evidence="5">Metal ABC transporter ATP-binding protein</fullName>
    </submittedName>
</protein>
<evidence type="ECO:0000256" key="1">
    <source>
        <dbReference type="ARBA" id="ARBA00022448"/>
    </source>
</evidence>
<reference evidence="5" key="1">
    <citation type="submission" date="2021-05" db="EMBL/GenBank/DDBJ databases">
        <title>Complete genome sequence of the cellulolytic planctomycete Telmatocola sphagniphila SP2T and characterization of the first cellulase from planctomycetes.</title>
        <authorList>
            <person name="Rakitin A.L."/>
            <person name="Beletsky A.V."/>
            <person name="Naumoff D.G."/>
            <person name="Kulichevskaya I.S."/>
            <person name="Mardanov A.V."/>
            <person name="Ravin N.V."/>
            <person name="Dedysh S.N."/>
        </authorList>
    </citation>
    <scope>NUCLEOTIDE SEQUENCE</scope>
    <source>
        <strain evidence="5">SP2T</strain>
    </source>
</reference>
<dbReference type="Pfam" id="PF00005">
    <property type="entry name" value="ABC_tran"/>
    <property type="match status" value="1"/>
</dbReference>
<dbReference type="KEGG" id="tsph:KIH39_12605"/>
<name>A0A8E6BAD1_9BACT</name>
<dbReference type="InterPro" id="IPR050153">
    <property type="entry name" value="Metal_Ion_Import_ABC"/>
</dbReference>
<evidence type="ECO:0000259" key="4">
    <source>
        <dbReference type="PROSITE" id="PS50893"/>
    </source>
</evidence>
<dbReference type="SUPFAM" id="SSF52540">
    <property type="entry name" value="P-loop containing nucleoside triphosphate hydrolases"/>
    <property type="match status" value="1"/>
</dbReference>
<sequence>MIDSLVTIDRLSVSRGGKRILENVSAHIQRGKVTALIGLNGCGKSTLLRAIVREYEYTGNIQFNCGHDHSRHRQELVGYVPQKLLSDGRIPLTVRELFAVCLQKRPLFFGVQKQTIDKAMVLLNRVGARQLLDRPVAALSGGEMQRVLLSLALDPQPELLLLDEPAAGIDFVDMKPFYQLIKKINEERKISVLLVSHDIPTVSEFADHVLCMKKGKIVREGPPSEVLHSDELSKIFAPDGSQIDCGDPLHTGCVHF</sequence>
<dbReference type="InterPro" id="IPR003593">
    <property type="entry name" value="AAA+_ATPase"/>
</dbReference>
<proteinExistence type="predicted"/>
<dbReference type="InterPro" id="IPR003439">
    <property type="entry name" value="ABC_transporter-like_ATP-bd"/>
</dbReference>
<dbReference type="AlphaFoldDB" id="A0A8E6BAD1"/>
<evidence type="ECO:0000313" key="5">
    <source>
        <dbReference type="EMBL" id="QVL34708.1"/>
    </source>
</evidence>
<dbReference type="PROSITE" id="PS00211">
    <property type="entry name" value="ABC_TRANSPORTER_1"/>
    <property type="match status" value="1"/>
</dbReference>
<dbReference type="InterPro" id="IPR017871">
    <property type="entry name" value="ABC_transporter-like_CS"/>
</dbReference>
<keyword evidence="6" id="KW-1185">Reference proteome</keyword>
<dbReference type="PROSITE" id="PS50893">
    <property type="entry name" value="ABC_TRANSPORTER_2"/>
    <property type="match status" value="1"/>
</dbReference>
<dbReference type="GO" id="GO:0016887">
    <property type="term" value="F:ATP hydrolysis activity"/>
    <property type="evidence" value="ECO:0007669"/>
    <property type="project" value="InterPro"/>
</dbReference>
<dbReference type="RefSeq" id="WP_213499962.1">
    <property type="nucleotide sequence ID" value="NZ_CP074694.1"/>
</dbReference>
<gene>
    <name evidence="5" type="ORF">KIH39_12605</name>
</gene>
<keyword evidence="2" id="KW-0547">Nucleotide-binding</keyword>
<evidence type="ECO:0000256" key="3">
    <source>
        <dbReference type="ARBA" id="ARBA00022840"/>
    </source>
</evidence>
<dbReference type="SMART" id="SM00382">
    <property type="entry name" value="AAA"/>
    <property type="match status" value="1"/>
</dbReference>
<dbReference type="PANTHER" id="PTHR42734:SF7">
    <property type="entry name" value="ATP-BINDING COMPONENT OF ABC TRANSPORTER-RELATED"/>
    <property type="match status" value="1"/>
</dbReference>
<organism evidence="5 6">
    <name type="scientific">Telmatocola sphagniphila</name>
    <dbReference type="NCBI Taxonomy" id="1123043"/>
    <lineage>
        <taxon>Bacteria</taxon>
        <taxon>Pseudomonadati</taxon>
        <taxon>Planctomycetota</taxon>
        <taxon>Planctomycetia</taxon>
        <taxon>Gemmatales</taxon>
        <taxon>Gemmataceae</taxon>
    </lineage>
</organism>
<dbReference type="EMBL" id="CP074694">
    <property type="protein sequence ID" value="QVL34708.1"/>
    <property type="molecule type" value="Genomic_DNA"/>
</dbReference>
<evidence type="ECO:0000256" key="2">
    <source>
        <dbReference type="ARBA" id="ARBA00022741"/>
    </source>
</evidence>
<dbReference type="Gene3D" id="3.40.50.300">
    <property type="entry name" value="P-loop containing nucleotide triphosphate hydrolases"/>
    <property type="match status" value="1"/>
</dbReference>
<evidence type="ECO:0000313" key="6">
    <source>
        <dbReference type="Proteomes" id="UP000676194"/>
    </source>
</evidence>
<dbReference type="GO" id="GO:0005524">
    <property type="term" value="F:ATP binding"/>
    <property type="evidence" value="ECO:0007669"/>
    <property type="project" value="UniProtKB-KW"/>
</dbReference>
<dbReference type="PANTHER" id="PTHR42734">
    <property type="entry name" value="METAL TRANSPORT SYSTEM ATP-BINDING PROTEIN TM_0124-RELATED"/>
    <property type="match status" value="1"/>
</dbReference>
<keyword evidence="3 5" id="KW-0067">ATP-binding</keyword>
<dbReference type="Proteomes" id="UP000676194">
    <property type="component" value="Chromosome"/>
</dbReference>
<accession>A0A8E6BAD1</accession>